<dbReference type="Pfam" id="PF13203">
    <property type="entry name" value="DUF2201_N"/>
    <property type="match status" value="1"/>
</dbReference>
<evidence type="ECO:0000313" key="3">
    <source>
        <dbReference type="EMBL" id="RKE97682.1"/>
    </source>
</evidence>
<dbReference type="OrthoDB" id="9761650at2"/>
<organism evidence="3 4">
    <name type="scientific">Sulfitobacter guttiformis</name>
    <dbReference type="NCBI Taxonomy" id="74349"/>
    <lineage>
        <taxon>Bacteria</taxon>
        <taxon>Pseudomonadati</taxon>
        <taxon>Pseudomonadota</taxon>
        <taxon>Alphaproteobacteria</taxon>
        <taxon>Rhodobacterales</taxon>
        <taxon>Roseobacteraceae</taxon>
        <taxon>Sulfitobacter</taxon>
    </lineage>
</organism>
<sequence length="413" mass="44434">MSTERHSIRAAPALRALAEADPAIAALSLWCIHRDDVQTVTTGEVITYGPDFGSMPLHEQMGLAAHHVLHVALRHSARAATLQARLGSDFDAALFNLAADALINEAVLAGDHALPRPAVLATALIKHALGREVTATEVLAEWDAERLYFALAGRGSEGAGRGSEAQDYATIQKFYPDLEQEAGMGEVASTVQDAARWRQHITRAIDAGRSAGRGIGRIGHHLADVASPRVPWEQILRRVLTHAVMQAAQPSPQRPKRRWIAATAQALRAGTPEPGFEAGNLPRTDVPRIAIAIDASSSIDDARLSMFWAEVTGIARRMRAELHLMVFDDQIRHRARIDPNATQIPLPEMPRGGGTAFIPVITEAKALGAAALVIFTDLEGDAGPPPRGLHVIWALCEAGSVFPPFGKLIDLSR</sequence>
<protein>
    <submittedName>
        <fullName evidence="3">Putative metal-dependent peptidase</fullName>
    </submittedName>
</protein>
<proteinExistence type="predicted"/>
<dbReference type="AlphaFoldDB" id="A0A420DTV6"/>
<dbReference type="EMBL" id="RAQK01000001">
    <property type="protein sequence ID" value="RKE97682.1"/>
    <property type="molecule type" value="Genomic_DNA"/>
</dbReference>
<dbReference type="InterPro" id="IPR025154">
    <property type="entry name" value="Put_metallopeptidase_dom"/>
</dbReference>
<evidence type="ECO:0000313" key="4">
    <source>
        <dbReference type="Proteomes" id="UP000284407"/>
    </source>
</evidence>
<dbReference type="PANTHER" id="PTHR38730">
    <property type="entry name" value="SLL7028 PROTEIN"/>
    <property type="match status" value="1"/>
</dbReference>
<dbReference type="PANTHER" id="PTHR38730:SF1">
    <property type="entry name" value="SLL7028 PROTEIN"/>
    <property type="match status" value="1"/>
</dbReference>
<keyword evidence="4" id="KW-1185">Reference proteome</keyword>
<dbReference type="Pfam" id="PF09967">
    <property type="entry name" value="DUF2201"/>
    <property type="match status" value="1"/>
</dbReference>
<evidence type="ECO:0000259" key="2">
    <source>
        <dbReference type="Pfam" id="PF13203"/>
    </source>
</evidence>
<evidence type="ECO:0000259" key="1">
    <source>
        <dbReference type="Pfam" id="PF09967"/>
    </source>
</evidence>
<feature type="domain" description="VWA-like" evidence="1">
    <location>
        <begin position="289"/>
        <end position="411"/>
    </location>
</feature>
<dbReference type="RefSeq" id="WP_025061072.1">
    <property type="nucleotide sequence ID" value="NZ_RAQK01000001.1"/>
</dbReference>
<reference evidence="3 4" key="1">
    <citation type="submission" date="2018-09" db="EMBL/GenBank/DDBJ databases">
        <title>Genomic Encyclopedia of Archaeal and Bacterial Type Strains, Phase II (KMG-II): from individual species to whole genera.</title>
        <authorList>
            <person name="Goeker M."/>
        </authorList>
    </citation>
    <scope>NUCLEOTIDE SEQUENCE [LARGE SCALE GENOMIC DNA]</scope>
    <source>
        <strain evidence="3 4">DSM 11458</strain>
    </source>
</reference>
<gene>
    <name evidence="3" type="ORF">C8N30_2301</name>
</gene>
<dbReference type="STRING" id="1443111.Z949_370"/>
<feature type="domain" description="Putative metallopeptidase" evidence="2">
    <location>
        <begin position="6"/>
        <end position="274"/>
    </location>
</feature>
<dbReference type="Proteomes" id="UP000284407">
    <property type="component" value="Unassembled WGS sequence"/>
</dbReference>
<name>A0A420DTV6_9RHOB</name>
<accession>A0A420DTV6</accession>
<comment type="caution">
    <text evidence="3">The sequence shown here is derived from an EMBL/GenBank/DDBJ whole genome shotgun (WGS) entry which is preliminary data.</text>
</comment>
<dbReference type="InterPro" id="IPR018698">
    <property type="entry name" value="VWA-like_dom"/>
</dbReference>